<dbReference type="InterPro" id="IPR018392">
    <property type="entry name" value="LysM"/>
</dbReference>
<comment type="caution">
    <text evidence="2">The sequence shown here is derived from an EMBL/GenBank/DDBJ whole genome shotgun (WGS) entry which is preliminary data.</text>
</comment>
<dbReference type="Gene3D" id="3.10.350.10">
    <property type="entry name" value="LysM domain"/>
    <property type="match status" value="1"/>
</dbReference>
<feature type="region of interest" description="Disordered" evidence="1">
    <location>
        <begin position="193"/>
        <end position="215"/>
    </location>
</feature>
<feature type="region of interest" description="Disordered" evidence="1">
    <location>
        <begin position="130"/>
        <end position="160"/>
    </location>
</feature>
<organism evidence="2 3">
    <name type="scientific">Phialemonium atrogriseum</name>
    <dbReference type="NCBI Taxonomy" id="1093897"/>
    <lineage>
        <taxon>Eukaryota</taxon>
        <taxon>Fungi</taxon>
        <taxon>Dikarya</taxon>
        <taxon>Ascomycota</taxon>
        <taxon>Pezizomycotina</taxon>
        <taxon>Sordariomycetes</taxon>
        <taxon>Sordariomycetidae</taxon>
        <taxon>Cephalothecales</taxon>
        <taxon>Cephalothecaceae</taxon>
        <taxon>Phialemonium</taxon>
    </lineage>
</organism>
<evidence type="ECO:0008006" key="4">
    <source>
        <dbReference type="Google" id="ProtNLM"/>
    </source>
</evidence>
<dbReference type="AlphaFoldDB" id="A0AAJ0FNV1"/>
<dbReference type="InterPro" id="IPR036779">
    <property type="entry name" value="LysM_dom_sf"/>
</dbReference>
<gene>
    <name evidence="2" type="ORF">QBC33DRAFT_604069</name>
</gene>
<evidence type="ECO:0000313" key="3">
    <source>
        <dbReference type="Proteomes" id="UP001244011"/>
    </source>
</evidence>
<protein>
    <recommendedName>
        <fullName evidence="4">LysM domain-containing protein</fullName>
    </recommendedName>
</protein>
<dbReference type="GeneID" id="85315425"/>
<dbReference type="RefSeq" id="XP_060285607.1">
    <property type="nucleotide sequence ID" value="XM_060432238.1"/>
</dbReference>
<name>A0AAJ0FNV1_9PEZI</name>
<accession>A0AAJ0FNV1</accession>
<dbReference type="Proteomes" id="UP001244011">
    <property type="component" value="Unassembled WGS sequence"/>
</dbReference>
<sequence>MPAPSRITASAVSLGTVMLLIGSDRFRNALSLTIARYTRECQSGMVEGFHPRFFSAYLGRSRSSHPSSQEDRAVKACQRTLLEDVTRKLEAGVGELHRHDASEWALTNVVGQTNDGVLCPSIRILSHSAEPAGQSGGLVGAKTAPEPPALENHPSSQRRRRQRLLPGELPGGCQALLDRYCFANDDKPVPTYPARTPVWTSDRSDYDTDDPSTTGPSMVDGCQKFYKVVSDDTCDKIASDFDITLELCSAHPTARAIFLPQLALESIVLVPPARAEPGTPHIEQLFQREPRVPHRVSSRVEKDDTLAVACPRLGVRDDEKRLNRQHLKIRGGAIARLGTALLVLGRLYILP</sequence>
<dbReference type="CDD" id="cd00118">
    <property type="entry name" value="LysM"/>
    <property type="match status" value="1"/>
</dbReference>
<evidence type="ECO:0000256" key="1">
    <source>
        <dbReference type="SAM" id="MobiDB-lite"/>
    </source>
</evidence>
<proteinExistence type="predicted"/>
<reference evidence="2" key="1">
    <citation type="submission" date="2023-06" db="EMBL/GenBank/DDBJ databases">
        <title>Genome-scale phylogeny and comparative genomics of the fungal order Sordariales.</title>
        <authorList>
            <consortium name="Lawrence Berkeley National Laboratory"/>
            <person name="Hensen N."/>
            <person name="Bonometti L."/>
            <person name="Westerberg I."/>
            <person name="Brannstrom I.O."/>
            <person name="Guillou S."/>
            <person name="Cros-Aarteil S."/>
            <person name="Calhoun S."/>
            <person name="Haridas S."/>
            <person name="Kuo A."/>
            <person name="Mondo S."/>
            <person name="Pangilinan J."/>
            <person name="Riley R."/>
            <person name="Labutti K."/>
            <person name="Andreopoulos B."/>
            <person name="Lipzen A."/>
            <person name="Chen C."/>
            <person name="Yanf M."/>
            <person name="Daum C."/>
            <person name="Ng V."/>
            <person name="Clum A."/>
            <person name="Steindorff A."/>
            <person name="Ohm R."/>
            <person name="Martin F."/>
            <person name="Silar P."/>
            <person name="Natvig D."/>
            <person name="Lalanne C."/>
            <person name="Gautier V."/>
            <person name="Ament-Velasquez S.L."/>
            <person name="Kruys A."/>
            <person name="Hutchinson M.I."/>
            <person name="Powell A.J."/>
            <person name="Barry K."/>
            <person name="Miller A.N."/>
            <person name="Grigoriev I.V."/>
            <person name="Debuchy R."/>
            <person name="Gladieux P."/>
            <person name="Thoren M.H."/>
            <person name="Johannesson H."/>
        </authorList>
    </citation>
    <scope>NUCLEOTIDE SEQUENCE</scope>
    <source>
        <strain evidence="2">8032-3</strain>
    </source>
</reference>
<dbReference type="EMBL" id="MU839002">
    <property type="protein sequence ID" value="KAK1769394.1"/>
    <property type="molecule type" value="Genomic_DNA"/>
</dbReference>
<evidence type="ECO:0000313" key="2">
    <source>
        <dbReference type="EMBL" id="KAK1769394.1"/>
    </source>
</evidence>
<keyword evidence="3" id="KW-1185">Reference proteome</keyword>